<evidence type="ECO:0000256" key="1">
    <source>
        <dbReference type="ARBA" id="ARBA00008645"/>
    </source>
</evidence>
<dbReference type="InterPro" id="IPR000073">
    <property type="entry name" value="AB_hydrolase_1"/>
</dbReference>
<keyword evidence="13" id="KW-1185">Reference proteome</keyword>
<evidence type="ECO:0000256" key="9">
    <source>
        <dbReference type="ARBA" id="ARBA00048504"/>
    </source>
</evidence>
<dbReference type="GeneID" id="106471705"/>
<name>A0ABM1BSF8_LIMPO</name>
<dbReference type="Gene3D" id="3.40.50.1820">
    <property type="entry name" value="alpha/beta hydrolase"/>
    <property type="match status" value="2"/>
</dbReference>
<dbReference type="InterPro" id="IPR029058">
    <property type="entry name" value="AB_hydrolase_fold"/>
</dbReference>
<proteinExistence type="inferred from homology"/>
<dbReference type="Pfam" id="PF00561">
    <property type="entry name" value="Abhydrolase_1"/>
    <property type="match status" value="1"/>
</dbReference>
<comment type="catalytic activity">
    <reaction evidence="10">
        <text>1-octadecanoyl-2-(9Z-octadecenoyl)-sn-glycerol + H2O = 2-(9Z-octadecenoyl)-glycerol + octadecanoate + H(+)</text>
        <dbReference type="Rhea" id="RHEA:77103"/>
        <dbReference type="ChEBI" id="CHEBI:15377"/>
        <dbReference type="ChEBI" id="CHEBI:15378"/>
        <dbReference type="ChEBI" id="CHEBI:25629"/>
        <dbReference type="ChEBI" id="CHEBI:73990"/>
        <dbReference type="ChEBI" id="CHEBI:75468"/>
    </reaction>
</comment>
<organism evidence="13 14">
    <name type="scientific">Limulus polyphemus</name>
    <name type="common">Atlantic horseshoe crab</name>
    <dbReference type="NCBI Taxonomy" id="6850"/>
    <lineage>
        <taxon>Eukaryota</taxon>
        <taxon>Metazoa</taxon>
        <taxon>Ecdysozoa</taxon>
        <taxon>Arthropoda</taxon>
        <taxon>Chelicerata</taxon>
        <taxon>Merostomata</taxon>
        <taxon>Xiphosura</taxon>
        <taxon>Limulidae</taxon>
        <taxon>Limulus</taxon>
    </lineage>
</organism>
<evidence type="ECO:0000259" key="12">
    <source>
        <dbReference type="Pfam" id="PF00561"/>
    </source>
</evidence>
<evidence type="ECO:0000256" key="8">
    <source>
        <dbReference type="ARBA" id="ARBA00048283"/>
    </source>
</evidence>
<evidence type="ECO:0000256" key="10">
    <source>
        <dbReference type="ARBA" id="ARBA00048513"/>
    </source>
</evidence>
<dbReference type="PANTHER" id="PTHR46118:SF4">
    <property type="entry name" value="PROTEIN ABHD11"/>
    <property type="match status" value="1"/>
</dbReference>
<comment type="catalytic activity">
    <reaction evidence="9">
        <text>1,2-didecanoylglycerol + H2O = decanoylglycerol + decanoate + H(+)</text>
        <dbReference type="Rhea" id="RHEA:48596"/>
        <dbReference type="ChEBI" id="CHEBI:11152"/>
        <dbReference type="ChEBI" id="CHEBI:15377"/>
        <dbReference type="ChEBI" id="CHEBI:15378"/>
        <dbReference type="ChEBI" id="CHEBI:27689"/>
        <dbReference type="ChEBI" id="CHEBI:90605"/>
    </reaction>
</comment>
<evidence type="ECO:0000256" key="5">
    <source>
        <dbReference type="ARBA" id="ARBA00043667"/>
    </source>
</evidence>
<reference evidence="14" key="1">
    <citation type="submission" date="2025-08" db="UniProtKB">
        <authorList>
            <consortium name="RefSeq"/>
        </authorList>
    </citation>
    <scope>IDENTIFICATION</scope>
    <source>
        <tissue evidence="14">Muscle</tissue>
    </source>
</reference>
<evidence type="ECO:0000256" key="2">
    <source>
        <dbReference type="ARBA" id="ARBA00022801"/>
    </source>
</evidence>
<sequence length="314" mass="36361">MAFTKLRINLLDKGLLKILHMPQFWLQSEKVWLSQRKLSCQIKFHRPLLSCKREIKMNSNHWKNNAIYISCPVFGAWRLCTTPSGSQKSSQNWITPVKLSYASYESTKEVPKHFQPVVILHGLLGSKMNWKTLAKVMSLKSGRKVFTLDARNHGDSPHTEEIDYHNMAADIEVFMDDMGLCKVVLIGHSMGGKTAMTLALKKDFWVRQFILTNVIESEKEITWRVNLDALERKLSTDLLTFPEFSDCYNGDTLFICGEKSNYVRKGDHEEIHKLFPKAKILYIKEAGHWVHSERPEQFLDAVLEFLNIKDQEKC</sequence>
<comment type="catalytic activity">
    <reaction evidence="5">
        <text>a 1,2-diacyl-sn-glycerol + H2O = a 2-acylglycerol + a fatty acid + H(+)</text>
        <dbReference type="Rhea" id="RHEA:33275"/>
        <dbReference type="ChEBI" id="CHEBI:15377"/>
        <dbReference type="ChEBI" id="CHEBI:15378"/>
        <dbReference type="ChEBI" id="CHEBI:17389"/>
        <dbReference type="ChEBI" id="CHEBI:17815"/>
        <dbReference type="ChEBI" id="CHEBI:28868"/>
        <dbReference type="EC" id="3.1.1.116"/>
    </reaction>
</comment>
<evidence type="ECO:0000256" key="3">
    <source>
        <dbReference type="ARBA" id="ARBA00026104"/>
    </source>
</evidence>
<dbReference type="RefSeq" id="XP_013787777.1">
    <property type="nucleotide sequence ID" value="XM_013932323.2"/>
</dbReference>
<accession>A0ABM1BSF8</accession>
<evidence type="ECO:0000313" key="14">
    <source>
        <dbReference type="RefSeq" id="XP_013787777.1"/>
    </source>
</evidence>
<keyword evidence="2" id="KW-0378">Hydrolase</keyword>
<comment type="catalytic activity">
    <reaction evidence="6">
        <text>a 1,3-diacyl-sn-glycerol + H2O = a 1-acyl-sn-glycerol + a fatty acid + H(+)</text>
        <dbReference type="Rhea" id="RHEA:38503"/>
        <dbReference type="ChEBI" id="CHEBI:15377"/>
        <dbReference type="ChEBI" id="CHEBI:15378"/>
        <dbReference type="ChEBI" id="CHEBI:28868"/>
        <dbReference type="ChEBI" id="CHEBI:64683"/>
        <dbReference type="ChEBI" id="CHEBI:77272"/>
    </reaction>
</comment>
<comment type="catalytic activity">
    <reaction evidence="11">
        <text>1-octadecanoyl-2-(5Z,8Z,11Z,14Z-eicosatetraenoyl)-sn-glycerol + H2O = 2-(5Z,8Z,11Z,14Z-eicosatetraenoyl)-glycerol + octadecanoate + H(+)</text>
        <dbReference type="Rhea" id="RHEA:38507"/>
        <dbReference type="ChEBI" id="CHEBI:15377"/>
        <dbReference type="ChEBI" id="CHEBI:15378"/>
        <dbReference type="ChEBI" id="CHEBI:25629"/>
        <dbReference type="ChEBI" id="CHEBI:52392"/>
        <dbReference type="ChEBI" id="CHEBI:75728"/>
    </reaction>
</comment>
<feature type="domain" description="AB hydrolase-1" evidence="12">
    <location>
        <begin position="116"/>
        <end position="222"/>
    </location>
</feature>
<dbReference type="SUPFAM" id="SSF53474">
    <property type="entry name" value="alpha/beta-Hydrolases"/>
    <property type="match status" value="1"/>
</dbReference>
<dbReference type="Proteomes" id="UP000694941">
    <property type="component" value="Unplaced"/>
</dbReference>
<comment type="catalytic activity">
    <reaction evidence="8">
        <text>1-octadecanoyl-2-(4Z,7Z,10Z,13Z,16Z,19Z-docosahexaenoyl)-sn-glycerol + H2O = 2-(4Z,7Z,10Z,13Z,16Z,19Z-docosahexaenoyl)-glycerol + octadecanoate + H(+)</text>
        <dbReference type="Rhea" id="RHEA:77107"/>
        <dbReference type="ChEBI" id="CHEBI:15377"/>
        <dbReference type="ChEBI" id="CHEBI:15378"/>
        <dbReference type="ChEBI" id="CHEBI:25629"/>
        <dbReference type="ChEBI" id="CHEBI:77129"/>
        <dbReference type="ChEBI" id="CHEBI:186738"/>
    </reaction>
</comment>
<gene>
    <name evidence="14" type="primary">LOC106471705</name>
</gene>
<comment type="similarity">
    <text evidence="1">Belongs to the AB hydrolase superfamily.</text>
</comment>
<evidence type="ECO:0000313" key="13">
    <source>
        <dbReference type="Proteomes" id="UP000694941"/>
    </source>
</evidence>
<evidence type="ECO:0000256" key="4">
    <source>
        <dbReference type="ARBA" id="ARBA00042703"/>
    </source>
</evidence>
<protein>
    <recommendedName>
        <fullName evidence="7">sn-1-specific diacylglycerol lipase ABHD11</fullName>
        <ecNumber evidence="3">3.1.1.116</ecNumber>
    </recommendedName>
    <alternativeName>
        <fullName evidence="4">Alpha/beta hydrolase domain-containing protein 11</fullName>
    </alternativeName>
</protein>
<dbReference type="EC" id="3.1.1.116" evidence="3"/>
<evidence type="ECO:0000256" key="7">
    <source>
        <dbReference type="ARBA" id="ARBA00044064"/>
    </source>
</evidence>
<evidence type="ECO:0000256" key="11">
    <source>
        <dbReference type="ARBA" id="ARBA00048919"/>
    </source>
</evidence>
<evidence type="ECO:0000256" key="6">
    <source>
        <dbReference type="ARBA" id="ARBA00043742"/>
    </source>
</evidence>
<dbReference type="PANTHER" id="PTHR46118">
    <property type="entry name" value="PROTEIN ABHD11"/>
    <property type="match status" value="1"/>
</dbReference>